<dbReference type="PANTHER" id="PTHR33699">
    <property type="entry name" value="EXPRESSED PROTEIN"/>
    <property type="match status" value="1"/>
</dbReference>
<dbReference type="EMBL" id="JAGGNH010000001">
    <property type="protein sequence ID" value="KAJ0988957.1"/>
    <property type="molecule type" value="Genomic_DNA"/>
</dbReference>
<keyword evidence="2" id="KW-1185">Reference proteome</keyword>
<evidence type="ECO:0000313" key="1">
    <source>
        <dbReference type="EMBL" id="KAJ0988957.1"/>
    </source>
</evidence>
<dbReference type="PANTHER" id="PTHR33699:SF2">
    <property type="entry name" value="PATHOGENIC TYPE III EFFECTOR AVIRULENCE FACTOR AVR AVRRPT-CLEAVAGE: CLEAVAGE SITE PROTEIN-RELATED"/>
    <property type="match status" value="1"/>
</dbReference>
<organism evidence="1 2">
    <name type="scientific">Dioscorea zingiberensis</name>
    <dbReference type="NCBI Taxonomy" id="325984"/>
    <lineage>
        <taxon>Eukaryota</taxon>
        <taxon>Viridiplantae</taxon>
        <taxon>Streptophyta</taxon>
        <taxon>Embryophyta</taxon>
        <taxon>Tracheophyta</taxon>
        <taxon>Spermatophyta</taxon>
        <taxon>Magnoliopsida</taxon>
        <taxon>Liliopsida</taxon>
        <taxon>Dioscoreales</taxon>
        <taxon>Dioscoreaceae</taxon>
        <taxon>Dioscorea</taxon>
    </lineage>
</organism>
<dbReference type="AlphaFoldDB" id="A0A9D5DFM0"/>
<dbReference type="OrthoDB" id="755325at2759"/>
<protein>
    <submittedName>
        <fullName evidence="1">Uncharacterized protein</fullName>
    </submittedName>
</protein>
<evidence type="ECO:0000313" key="2">
    <source>
        <dbReference type="Proteomes" id="UP001085076"/>
    </source>
</evidence>
<comment type="caution">
    <text evidence="1">The sequence shown here is derived from an EMBL/GenBank/DDBJ whole genome shotgun (WGS) entry which is preliminary data.</text>
</comment>
<dbReference type="Proteomes" id="UP001085076">
    <property type="component" value="Miscellaneous, Linkage group lg01"/>
</dbReference>
<accession>A0A9D5DFM0</accession>
<reference evidence="1" key="1">
    <citation type="submission" date="2021-03" db="EMBL/GenBank/DDBJ databases">
        <authorList>
            <person name="Li Z."/>
            <person name="Yang C."/>
        </authorList>
    </citation>
    <scope>NUCLEOTIDE SEQUENCE</scope>
    <source>
        <strain evidence="1">Dzin_1.0</strain>
        <tissue evidence="1">Leaf</tissue>
    </source>
</reference>
<sequence length="269" mass="30030">MEEDFKGKHVPVFGYWNACDEQPDLYFEFSGEDGNCQMNNEEKLKRLKVSKAVDEDLYKIPPELIYQKSQRGSSFFSESMASVEVESAPVVEVKTTHEDAPSTQAIEVVQDTLHSTITALEEPANKVDEPILINPVVEEEKTVEDPIVLETVPVEVGDEKAIVAANVVLPEAAEEVKTEGLVEKLEDEPLAVPAIEKDMKVDQVVEEKPIEEEPALTEEVKVEVVEEKLEQEPSVEPTLTTNDLKVENVEVKSEVLEGNTEEEEKNVVL</sequence>
<proteinExistence type="predicted"/>
<reference evidence="1" key="2">
    <citation type="journal article" date="2022" name="Hortic Res">
        <title>The genome of Dioscorea zingiberensis sheds light on the biosynthesis, origin and evolution of the medicinally important diosgenin saponins.</title>
        <authorList>
            <person name="Li Y."/>
            <person name="Tan C."/>
            <person name="Li Z."/>
            <person name="Guo J."/>
            <person name="Li S."/>
            <person name="Chen X."/>
            <person name="Wang C."/>
            <person name="Dai X."/>
            <person name="Yang H."/>
            <person name="Song W."/>
            <person name="Hou L."/>
            <person name="Xu J."/>
            <person name="Tong Z."/>
            <person name="Xu A."/>
            <person name="Yuan X."/>
            <person name="Wang W."/>
            <person name="Yang Q."/>
            <person name="Chen L."/>
            <person name="Sun Z."/>
            <person name="Wang K."/>
            <person name="Pan B."/>
            <person name="Chen J."/>
            <person name="Bao Y."/>
            <person name="Liu F."/>
            <person name="Qi X."/>
            <person name="Gang D.R."/>
            <person name="Wen J."/>
            <person name="Li J."/>
        </authorList>
    </citation>
    <scope>NUCLEOTIDE SEQUENCE</scope>
    <source>
        <strain evidence="1">Dzin_1.0</strain>
    </source>
</reference>
<gene>
    <name evidence="1" type="ORF">J5N97_007313</name>
</gene>
<name>A0A9D5DFM0_9LILI</name>